<accession>A0A845G9G5</accession>
<dbReference type="PIRSF" id="PIRSF001227">
    <property type="entry name" value="Pen_acylase"/>
    <property type="match status" value="1"/>
</dbReference>
<dbReference type="PANTHER" id="PTHR34218:SF3">
    <property type="entry name" value="ACYL-HOMOSERINE LACTONE ACYLASE PVDQ"/>
    <property type="match status" value="1"/>
</dbReference>
<keyword evidence="4" id="KW-0865">Zymogen</keyword>
<dbReference type="InterPro" id="IPR023343">
    <property type="entry name" value="Penicillin_amidase_dom1"/>
</dbReference>
<evidence type="ECO:0000313" key="7">
    <source>
        <dbReference type="Proteomes" id="UP000470302"/>
    </source>
</evidence>
<organism evidence="6 7">
    <name type="scientific">Duganella vulcania</name>
    <dbReference type="NCBI Taxonomy" id="2692166"/>
    <lineage>
        <taxon>Bacteria</taxon>
        <taxon>Pseudomonadati</taxon>
        <taxon>Pseudomonadota</taxon>
        <taxon>Betaproteobacteria</taxon>
        <taxon>Burkholderiales</taxon>
        <taxon>Oxalobacteraceae</taxon>
        <taxon>Telluria group</taxon>
        <taxon>Duganella</taxon>
    </lineage>
</organism>
<dbReference type="AlphaFoldDB" id="A0A845G9G5"/>
<dbReference type="Proteomes" id="UP000470302">
    <property type="component" value="Unassembled WGS sequence"/>
</dbReference>
<keyword evidence="3" id="KW-0378">Hydrolase</keyword>
<proteinExistence type="inferred from homology"/>
<dbReference type="Gene3D" id="1.10.1400.10">
    <property type="match status" value="1"/>
</dbReference>
<dbReference type="GO" id="GO:0016811">
    <property type="term" value="F:hydrolase activity, acting on carbon-nitrogen (but not peptide) bonds, in linear amides"/>
    <property type="evidence" value="ECO:0007669"/>
    <property type="project" value="InterPro"/>
</dbReference>
<dbReference type="PANTHER" id="PTHR34218">
    <property type="entry name" value="PEPTIDASE S45 PENICILLIN AMIDASE"/>
    <property type="match status" value="1"/>
</dbReference>
<dbReference type="InterPro" id="IPR043146">
    <property type="entry name" value="Penicillin_amidase_N_B-knob"/>
</dbReference>
<dbReference type="GO" id="GO:0017000">
    <property type="term" value="P:antibiotic biosynthetic process"/>
    <property type="evidence" value="ECO:0007669"/>
    <property type="project" value="InterPro"/>
</dbReference>
<dbReference type="Pfam" id="PF01804">
    <property type="entry name" value="Penicil_amidase"/>
    <property type="match status" value="1"/>
</dbReference>
<sequence>MLCSLAGAWPPAASAASIDWDDWGVPHIAGKDLNDAMYGFGWAQMRANANLQLRLIAQARGRSAEIFGAGDNDSMIKADTWVRRMGVAQLAGDWLRQQSPDEKAVLNGFVAGLNAYAGSHPAEIDPALRAVLPIQPADVLARLASLMLFNLAVDEWQMTDAIDNWQKGNAAVALRDYSKAGSNGWALGKAKAQDAAALLLVNPHLPWSEPTRLFEAQIRFGDTQVYGATFVGLPFIAVGFNQSLGWTHTINPMHNFYMYQLQLAGTGYRWNGQTRAFDSRTETIAVRRLRGLYSEKKTITVDSTPYGPVVAKSAGKGLALWVPGRDAPHMIGQYWDMAKARNLAEFKSALGQQQAPIFSVVYADRDGHIYYNFGGRNPASAQPVAREQTVLDGSGDKTLWTGTLPLDALPSLTDPASGWLQNANDPPWTATWPRALEEKNFPSGLVVSDFTNLRAQQVIAQLSAAHRFRLEDIVALKQRTHVALSDRVLDDLIAAGRRSADPDAREASAVLAKWDRNINADSRGASLFISWVLFTPARANVFAEPFNPAKPTTTPQGLSDTAAAAQRLGRAARILRETEGRLDAPWGEHHKLRLGADSMPANGATDPLGVSRSTSYVADTEHGGYVANGGDSFVAAVGFGAEPRAMGLLSYGNFTQTPPAGVKAQLPLYSALRLRELRFGAQLDKQFIVLSERVAPPALPSRH</sequence>
<reference evidence="6 7" key="1">
    <citation type="submission" date="2020-01" db="EMBL/GenBank/DDBJ databases">
        <title>Novel species isolated from a subtropical stream in China.</title>
        <authorList>
            <person name="Lu H."/>
        </authorList>
    </citation>
    <scope>NUCLEOTIDE SEQUENCE [LARGE SCALE GENOMIC DNA]</scope>
    <source>
        <strain evidence="6 7">FT82W</strain>
    </source>
</reference>
<dbReference type="InterPro" id="IPR014395">
    <property type="entry name" value="Pen/GL7ACA/AHL_acylase"/>
</dbReference>
<evidence type="ECO:0000256" key="1">
    <source>
        <dbReference type="ARBA" id="ARBA00006586"/>
    </source>
</evidence>
<dbReference type="InterPro" id="IPR002692">
    <property type="entry name" value="S45"/>
</dbReference>
<evidence type="ECO:0000256" key="4">
    <source>
        <dbReference type="ARBA" id="ARBA00023145"/>
    </source>
</evidence>
<evidence type="ECO:0000313" key="6">
    <source>
        <dbReference type="EMBL" id="MYM91313.1"/>
    </source>
</evidence>
<name>A0A845G9G5_9BURK</name>
<dbReference type="InterPro" id="IPR043147">
    <property type="entry name" value="Penicillin_amidase_A-knob"/>
</dbReference>
<dbReference type="Gene3D" id="3.60.20.10">
    <property type="entry name" value="Glutamine Phosphoribosylpyrophosphate, subunit 1, domain 1"/>
    <property type="match status" value="1"/>
</dbReference>
<dbReference type="Gene3D" id="2.30.120.10">
    <property type="match status" value="1"/>
</dbReference>
<comment type="similarity">
    <text evidence="1">Belongs to the peptidase S45 family.</text>
</comment>
<comment type="caution">
    <text evidence="6">The sequence shown here is derived from an EMBL/GenBank/DDBJ whole genome shotgun (WGS) entry which is preliminary data.</text>
</comment>
<evidence type="ECO:0000256" key="2">
    <source>
        <dbReference type="ARBA" id="ARBA00022729"/>
    </source>
</evidence>
<dbReference type="RefSeq" id="WP_161099974.1">
    <property type="nucleotide sequence ID" value="NZ_WWCW01000189.1"/>
</dbReference>
<keyword evidence="2" id="KW-0732">Signal</keyword>
<dbReference type="Gene3D" id="1.10.439.10">
    <property type="entry name" value="Penicillin Amidohydrolase, domain 1"/>
    <property type="match status" value="1"/>
</dbReference>
<dbReference type="EMBL" id="WWCW01000189">
    <property type="protein sequence ID" value="MYM91313.1"/>
    <property type="molecule type" value="Genomic_DNA"/>
</dbReference>
<evidence type="ECO:0000256" key="3">
    <source>
        <dbReference type="ARBA" id="ARBA00022801"/>
    </source>
</evidence>
<dbReference type="SUPFAM" id="SSF56235">
    <property type="entry name" value="N-terminal nucleophile aminohydrolases (Ntn hydrolases)"/>
    <property type="match status" value="1"/>
</dbReference>
<dbReference type="InterPro" id="IPR029055">
    <property type="entry name" value="Ntn_hydrolases_N"/>
</dbReference>
<protein>
    <submittedName>
        <fullName evidence="6">Acylase</fullName>
    </submittedName>
</protein>
<evidence type="ECO:0000256" key="5">
    <source>
        <dbReference type="PIRSR" id="PIRSR001227-1"/>
    </source>
</evidence>
<feature type="active site" description="Nucleophile" evidence="5">
    <location>
        <position position="182"/>
    </location>
</feature>
<gene>
    <name evidence="6" type="ORF">GTP91_29570</name>
</gene>